<evidence type="ECO:0000256" key="1">
    <source>
        <dbReference type="ARBA" id="ARBA00022527"/>
    </source>
</evidence>
<reference evidence="4 5" key="1">
    <citation type="submission" date="2024-09" db="EMBL/GenBank/DDBJ databases">
        <authorList>
            <person name="Sun Q."/>
            <person name="Mori K."/>
        </authorList>
    </citation>
    <scope>NUCLEOTIDE SEQUENCE [LARGE SCALE GENOMIC DNA]</scope>
    <source>
        <strain evidence="4 5">JCM 3028</strain>
    </source>
</reference>
<keyword evidence="4" id="KW-0418">Kinase</keyword>
<feature type="domain" description="MEDS" evidence="3">
    <location>
        <begin position="17"/>
        <end position="161"/>
    </location>
</feature>
<dbReference type="PANTHER" id="PTHR35526">
    <property type="entry name" value="ANTI-SIGMA-F FACTOR RSBW-RELATED"/>
    <property type="match status" value="1"/>
</dbReference>
<dbReference type="Pfam" id="PF13581">
    <property type="entry name" value="HATPase_c_2"/>
    <property type="match status" value="1"/>
</dbReference>
<dbReference type="SUPFAM" id="SSF55874">
    <property type="entry name" value="ATPase domain of HSP90 chaperone/DNA topoisomerase II/histidine kinase"/>
    <property type="match status" value="1"/>
</dbReference>
<sequence>MSGITVRPADAAPELIHQALVYDTDQAFLSVTTAFCLDGLARDDRVLAVTTKANIELLRAALGGAADRVEFVDARGWYDTPGRTLAAYNSYVDTYSPAHRRIRVIGEPVWHGRDERQEAEWTRYEAMLNVAFAGSPAWIVCPYDTRTLPGRIVADARRTHPDLLVDGDSRASREYGDPAAFTHAADHRPLPPPPAGAEVTVRFDADLARTRQRVSAWAVTSGLPGEQLERLLLAVNEVVTNAVEHGGGHGEIRLWTDGPIVRCDVTDPGHMDAPFPGYLPPRLTGPRGHGMWVVRQVCDLVEIRTGLPGTQVRLHLTRA</sequence>
<dbReference type="InterPro" id="IPR047718">
    <property type="entry name" value="RsbA-like_anti_sig"/>
</dbReference>
<feature type="domain" description="Histidine kinase/HSP90-like ATPase" evidence="2">
    <location>
        <begin position="205"/>
        <end position="314"/>
    </location>
</feature>
<name>A0ABV5TEZ7_9ACTN</name>
<keyword evidence="4" id="KW-0808">Transferase</keyword>
<evidence type="ECO:0000313" key="5">
    <source>
        <dbReference type="Proteomes" id="UP001589610"/>
    </source>
</evidence>
<dbReference type="InterPro" id="IPR050267">
    <property type="entry name" value="Anti-sigma-factor_SerPK"/>
</dbReference>
<evidence type="ECO:0000313" key="4">
    <source>
        <dbReference type="EMBL" id="MFB9677589.1"/>
    </source>
</evidence>
<evidence type="ECO:0000259" key="3">
    <source>
        <dbReference type="Pfam" id="PF14417"/>
    </source>
</evidence>
<keyword evidence="1" id="KW-0723">Serine/threonine-protein kinase</keyword>
<dbReference type="InterPro" id="IPR036890">
    <property type="entry name" value="HATPase_C_sf"/>
</dbReference>
<dbReference type="InterPro" id="IPR003594">
    <property type="entry name" value="HATPase_dom"/>
</dbReference>
<dbReference type="RefSeq" id="WP_344743469.1">
    <property type="nucleotide sequence ID" value="NZ_BAAAWW010000026.1"/>
</dbReference>
<dbReference type="PANTHER" id="PTHR35526:SF3">
    <property type="entry name" value="ANTI-SIGMA-F FACTOR RSBW"/>
    <property type="match status" value="1"/>
</dbReference>
<gene>
    <name evidence="4" type="ORF">ACFFRH_19080</name>
</gene>
<dbReference type="Pfam" id="PF14417">
    <property type="entry name" value="MEDS"/>
    <property type="match status" value="1"/>
</dbReference>
<keyword evidence="5" id="KW-1185">Reference proteome</keyword>
<dbReference type="EMBL" id="JBHMBS010000008">
    <property type="protein sequence ID" value="MFB9677589.1"/>
    <property type="molecule type" value="Genomic_DNA"/>
</dbReference>
<dbReference type="NCBIfam" id="NF041045">
    <property type="entry name" value="RsbA_anti_sig"/>
    <property type="match status" value="1"/>
</dbReference>
<dbReference type="CDD" id="cd16936">
    <property type="entry name" value="HATPase_RsbW-like"/>
    <property type="match status" value="1"/>
</dbReference>
<dbReference type="Proteomes" id="UP001589610">
    <property type="component" value="Unassembled WGS sequence"/>
</dbReference>
<evidence type="ECO:0000259" key="2">
    <source>
        <dbReference type="Pfam" id="PF13581"/>
    </source>
</evidence>
<comment type="caution">
    <text evidence="4">The sequence shown here is derived from an EMBL/GenBank/DDBJ whole genome shotgun (WGS) entry which is preliminary data.</text>
</comment>
<accession>A0ABV5TEZ7</accession>
<dbReference type="InterPro" id="IPR025847">
    <property type="entry name" value="MEDS_domain"/>
</dbReference>
<proteinExistence type="predicted"/>
<protein>
    <submittedName>
        <fullName evidence="4">Sensor histidine kinase</fullName>
    </submittedName>
</protein>
<organism evidence="4 5">
    <name type="scientific">Streptosporangium vulgare</name>
    <dbReference type="NCBI Taxonomy" id="46190"/>
    <lineage>
        <taxon>Bacteria</taxon>
        <taxon>Bacillati</taxon>
        <taxon>Actinomycetota</taxon>
        <taxon>Actinomycetes</taxon>
        <taxon>Streptosporangiales</taxon>
        <taxon>Streptosporangiaceae</taxon>
        <taxon>Streptosporangium</taxon>
    </lineage>
</organism>
<dbReference type="Gene3D" id="3.30.565.10">
    <property type="entry name" value="Histidine kinase-like ATPase, C-terminal domain"/>
    <property type="match status" value="1"/>
</dbReference>
<dbReference type="GO" id="GO:0016301">
    <property type="term" value="F:kinase activity"/>
    <property type="evidence" value="ECO:0007669"/>
    <property type="project" value="UniProtKB-KW"/>
</dbReference>